<dbReference type="PANTHER" id="PTHR13420:SF7">
    <property type="entry name" value="UPF0235 PROTEIN C15ORF40"/>
    <property type="match status" value="1"/>
</dbReference>
<reference evidence="2 3" key="1">
    <citation type="journal article" date="2016" name="Nat. Commun.">
        <title>Thousands of microbial genomes shed light on interconnected biogeochemical processes in an aquifer system.</title>
        <authorList>
            <person name="Anantharaman K."/>
            <person name="Brown C.T."/>
            <person name="Hug L.A."/>
            <person name="Sharon I."/>
            <person name="Castelle C.J."/>
            <person name="Probst A.J."/>
            <person name="Thomas B.C."/>
            <person name="Singh A."/>
            <person name="Wilkins M.J."/>
            <person name="Karaoz U."/>
            <person name="Brodie E.L."/>
            <person name="Williams K.H."/>
            <person name="Hubbard S.S."/>
            <person name="Banfield J.F."/>
        </authorList>
    </citation>
    <scope>NUCLEOTIDE SEQUENCE [LARGE SCALE GENOMIC DNA]</scope>
</reference>
<dbReference type="PANTHER" id="PTHR13420">
    <property type="entry name" value="UPF0235 PROTEIN C15ORF40"/>
    <property type="match status" value="1"/>
</dbReference>
<evidence type="ECO:0000313" key="2">
    <source>
        <dbReference type="EMBL" id="OHA12738.1"/>
    </source>
</evidence>
<evidence type="ECO:0000313" key="3">
    <source>
        <dbReference type="Proteomes" id="UP000177171"/>
    </source>
</evidence>
<dbReference type="SMART" id="SM01152">
    <property type="entry name" value="DUF167"/>
    <property type="match status" value="1"/>
</dbReference>
<dbReference type="EMBL" id="MHQY01000043">
    <property type="protein sequence ID" value="OHA12738.1"/>
    <property type="molecule type" value="Genomic_DNA"/>
</dbReference>
<dbReference type="InterPro" id="IPR036591">
    <property type="entry name" value="YggU-like_sf"/>
</dbReference>
<dbReference type="NCBIfam" id="TIGR00251">
    <property type="entry name" value="DUF167 family protein"/>
    <property type="match status" value="1"/>
</dbReference>
<dbReference type="Pfam" id="PF02594">
    <property type="entry name" value="DUF167"/>
    <property type="match status" value="1"/>
</dbReference>
<proteinExistence type="inferred from homology"/>
<organism evidence="2 3">
    <name type="scientific">Candidatus Sungbacteria bacterium RIFCSPLOWO2_12_FULL_41_11</name>
    <dbReference type="NCBI Taxonomy" id="1802286"/>
    <lineage>
        <taxon>Bacteria</taxon>
        <taxon>Candidatus Sungiibacteriota</taxon>
    </lineage>
</organism>
<comment type="similarity">
    <text evidence="1">Belongs to the UPF0235 family.</text>
</comment>
<name>A0A1G2LM81_9BACT</name>
<dbReference type="InterPro" id="IPR003746">
    <property type="entry name" value="DUF167"/>
</dbReference>
<sequence length="74" mass="8511">MKIIIKVKPNAKEAKIEKMSEYQFAVWVKEPAKNGKANEAVCRMLADYFGVSRSLVRIVSGRYFRQKIVEIFAS</sequence>
<evidence type="ECO:0000256" key="1">
    <source>
        <dbReference type="ARBA" id="ARBA00010364"/>
    </source>
</evidence>
<protein>
    <submittedName>
        <fullName evidence="2">Uncharacterized protein</fullName>
    </submittedName>
</protein>
<dbReference type="Gene3D" id="3.30.1200.10">
    <property type="entry name" value="YggU-like"/>
    <property type="match status" value="1"/>
</dbReference>
<gene>
    <name evidence="2" type="ORF">A3G49_01185</name>
</gene>
<dbReference type="GO" id="GO:0005737">
    <property type="term" value="C:cytoplasm"/>
    <property type="evidence" value="ECO:0007669"/>
    <property type="project" value="TreeGrafter"/>
</dbReference>
<dbReference type="Proteomes" id="UP000177171">
    <property type="component" value="Unassembled WGS sequence"/>
</dbReference>
<dbReference type="SUPFAM" id="SSF69786">
    <property type="entry name" value="YggU-like"/>
    <property type="match status" value="1"/>
</dbReference>
<accession>A0A1G2LM81</accession>
<dbReference type="AlphaFoldDB" id="A0A1G2LM81"/>
<comment type="caution">
    <text evidence="2">The sequence shown here is derived from an EMBL/GenBank/DDBJ whole genome shotgun (WGS) entry which is preliminary data.</text>
</comment>